<dbReference type="VEuPathDB" id="FungiDB:ASPVEDRAFT_88767"/>
<evidence type="ECO:0008006" key="4">
    <source>
        <dbReference type="Google" id="ProtNLM"/>
    </source>
</evidence>
<protein>
    <recommendedName>
        <fullName evidence="4">Extracellular membrane protein CFEM domain-containing protein</fullName>
    </recommendedName>
</protein>
<evidence type="ECO:0000313" key="3">
    <source>
        <dbReference type="Proteomes" id="UP000184073"/>
    </source>
</evidence>
<name>A0A1L9Q1C0_ASPVE</name>
<feature type="chain" id="PRO_5012950863" description="Extracellular membrane protein CFEM domain-containing protein" evidence="1">
    <location>
        <begin position="22"/>
        <end position="132"/>
    </location>
</feature>
<dbReference type="AlphaFoldDB" id="A0A1L9Q1C0"/>
<accession>A0A1L9Q1C0</accession>
<dbReference type="OrthoDB" id="4481721at2759"/>
<dbReference type="RefSeq" id="XP_040673281.1">
    <property type="nucleotide sequence ID" value="XM_040818406.1"/>
</dbReference>
<feature type="signal peptide" evidence="1">
    <location>
        <begin position="1"/>
        <end position="21"/>
    </location>
</feature>
<evidence type="ECO:0000313" key="2">
    <source>
        <dbReference type="EMBL" id="OJJ07519.1"/>
    </source>
</evidence>
<dbReference type="EMBL" id="KV878137">
    <property type="protein sequence ID" value="OJJ07519.1"/>
    <property type="molecule type" value="Genomic_DNA"/>
</dbReference>
<reference evidence="3" key="1">
    <citation type="journal article" date="2017" name="Genome Biol.">
        <title>Comparative genomics reveals high biological diversity and specific adaptations in the industrially and medically important fungal genus Aspergillus.</title>
        <authorList>
            <person name="de Vries R.P."/>
            <person name="Riley R."/>
            <person name="Wiebenga A."/>
            <person name="Aguilar-Osorio G."/>
            <person name="Amillis S."/>
            <person name="Uchima C.A."/>
            <person name="Anderluh G."/>
            <person name="Asadollahi M."/>
            <person name="Askin M."/>
            <person name="Barry K."/>
            <person name="Battaglia E."/>
            <person name="Bayram O."/>
            <person name="Benocci T."/>
            <person name="Braus-Stromeyer S.A."/>
            <person name="Caldana C."/>
            <person name="Canovas D."/>
            <person name="Cerqueira G.C."/>
            <person name="Chen F."/>
            <person name="Chen W."/>
            <person name="Choi C."/>
            <person name="Clum A."/>
            <person name="Dos Santos R.A."/>
            <person name="Damasio A.R."/>
            <person name="Diallinas G."/>
            <person name="Emri T."/>
            <person name="Fekete E."/>
            <person name="Flipphi M."/>
            <person name="Freyberg S."/>
            <person name="Gallo A."/>
            <person name="Gournas C."/>
            <person name="Habgood R."/>
            <person name="Hainaut M."/>
            <person name="Harispe M.L."/>
            <person name="Henrissat B."/>
            <person name="Hilden K.S."/>
            <person name="Hope R."/>
            <person name="Hossain A."/>
            <person name="Karabika E."/>
            <person name="Karaffa L."/>
            <person name="Karanyi Z."/>
            <person name="Krasevec N."/>
            <person name="Kuo A."/>
            <person name="Kusch H."/>
            <person name="LaButti K."/>
            <person name="Lagendijk E.L."/>
            <person name="Lapidus A."/>
            <person name="Levasseur A."/>
            <person name="Lindquist E."/>
            <person name="Lipzen A."/>
            <person name="Logrieco A.F."/>
            <person name="MacCabe A."/>
            <person name="Maekelae M.R."/>
            <person name="Malavazi I."/>
            <person name="Melin P."/>
            <person name="Meyer V."/>
            <person name="Mielnichuk N."/>
            <person name="Miskei M."/>
            <person name="Molnar A.P."/>
            <person name="Mule G."/>
            <person name="Ngan C.Y."/>
            <person name="Orejas M."/>
            <person name="Orosz E."/>
            <person name="Ouedraogo J.P."/>
            <person name="Overkamp K.M."/>
            <person name="Park H.-S."/>
            <person name="Perrone G."/>
            <person name="Piumi F."/>
            <person name="Punt P.J."/>
            <person name="Ram A.F."/>
            <person name="Ramon A."/>
            <person name="Rauscher S."/>
            <person name="Record E."/>
            <person name="Riano-Pachon D.M."/>
            <person name="Robert V."/>
            <person name="Roehrig J."/>
            <person name="Ruller R."/>
            <person name="Salamov A."/>
            <person name="Salih N.S."/>
            <person name="Samson R.A."/>
            <person name="Sandor E."/>
            <person name="Sanguinetti M."/>
            <person name="Schuetze T."/>
            <person name="Sepcic K."/>
            <person name="Shelest E."/>
            <person name="Sherlock G."/>
            <person name="Sophianopoulou V."/>
            <person name="Squina F.M."/>
            <person name="Sun H."/>
            <person name="Susca A."/>
            <person name="Todd R.B."/>
            <person name="Tsang A."/>
            <person name="Unkles S.E."/>
            <person name="van de Wiele N."/>
            <person name="van Rossen-Uffink D."/>
            <person name="Oliveira J.V."/>
            <person name="Vesth T.C."/>
            <person name="Visser J."/>
            <person name="Yu J.-H."/>
            <person name="Zhou M."/>
            <person name="Andersen M.R."/>
            <person name="Archer D.B."/>
            <person name="Baker S.E."/>
            <person name="Benoit I."/>
            <person name="Brakhage A.A."/>
            <person name="Braus G.H."/>
            <person name="Fischer R."/>
            <person name="Frisvad J.C."/>
            <person name="Goldman G.H."/>
            <person name="Houbraken J."/>
            <person name="Oakley B."/>
            <person name="Pocsi I."/>
            <person name="Scazzocchio C."/>
            <person name="Seiboth B."/>
            <person name="vanKuyk P.A."/>
            <person name="Wortman J."/>
            <person name="Dyer P.S."/>
            <person name="Grigoriev I.V."/>
        </authorList>
    </citation>
    <scope>NUCLEOTIDE SEQUENCE [LARGE SCALE GENOMIC DNA]</scope>
    <source>
        <strain evidence="3">CBS 583.65</strain>
    </source>
</reference>
<keyword evidence="3" id="KW-1185">Reference proteome</keyword>
<organism evidence="2 3">
    <name type="scientific">Aspergillus versicolor CBS 583.65</name>
    <dbReference type="NCBI Taxonomy" id="1036611"/>
    <lineage>
        <taxon>Eukaryota</taxon>
        <taxon>Fungi</taxon>
        <taxon>Dikarya</taxon>
        <taxon>Ascomycota</taxon>
        <taxon>Pezizomycotina</taxon>
        <taxon>Eurotiomycetes</taxon>
        <taxon>Eurotiomycetidae</taxon>
        <taxon>Eurotiales</taxon>
        <taxon>Aspergillaceae</taxon>
        <taxon>Aspergillus</taxon>
        <taxon>Aspergillus subgen. Nidulantes</taxon>
    </lineage>
</organism>
<gene>
    <name evidence="2" type="ORF">ASPVEDRAFT_88767</name>
</gene>
<keyword evidence="1" id="KW-0732">Signal</keyword>
<proteinExistence type="predicted"/>
<sequence>MSPLLLLTLLASFLQITTTAADSNYPSCVNTCISSNPSNSSWCQGSETGRTRTECICRGLLGAPMLNCIRDCDPADQWAFADGLPDACLEKVFPEAREGDSTDTGGAGRIAGGFGGGLAACVVGVVVVVLNL</sequence>
<dbReference type="Proteomes" id="UP000184073">
    <property type="component" value="Unassembled WGS sequence"/>
</dbReference>
<evidence type="ECO:0000256" key="1">
    <source>
        <dbReference type="SAM" id="SignalP"/>
    </source>
</evidence>
<dbReference type="GeneID" id="63733917"/>